<evidence type="ECO:0000256" key="2">
    <source>
        <dbReference type="ARBA" id="ARBA00022475"/>
    </source>
</evidence>
<keyword evidence="10" id="KW-1185">Reference proteome</keyword>
<evidence type="ECO:0000256" key="5">
    <source>
        <dbReference type="ARBA" id="ARBA00023136"/>
    </source>
</evidence>
<evidence type="ECO:0000256" key="1">
    <source>
        <dbReference type="ARBA" id="ARBA00004651"/>
    </source>
</evidence>
<dbReference type="PANTHER" id="PTHR30572">
    <property type="entry name" value="MEMBRANE COMPONENT OF TRANSPORTER-RELATED"/>
    <property type="match status" value="1"/>
</dbReference>
<evidence type="ECO:0000259" key="7">
    <source>
        <dbReference type="Pfam" id="PF02687"/>
    </source>
</evidence>
<dbReference type="Proteomes" id="UP001500547">
    <property type="component" value="Unassembled WGS sequence"/>
</dbReference>
<evidence type="ECO:0000313" key="10">
    <source>
        <dbReference type="Proteomes" id="UP001500547"/>
    </source>
</evidence>
<reference evidence="10" key="1">
    <citation type="journal article" date="2019" name="Int. J. Syst. Evol. Microbiol.">
        <title>The Global Catalogue of Microorganisms (GCM) 10K type strain sequencing project: providing services to taxonomists for standard genome sequencing and annotation.</title>
        <authorList>
            <consortium name="The Broad Institute Genomics Platform"/>
            <consortium name="The Broad Institute Genome Sequencing Center for Infectious Disease"/>
            <person name="Wu L."/>
            <person name="Ma J."/>
        </authorList>
    </citation>
    <scope>NUCLEOTIDE SEQUENCE [LARGE SCALE GENOMIC DNA]</scope>
    <source>
        <strain evidence="10">JCM 18715</strain>
    </source>
</reference>
<dbReference type="Pfam" id="PF02687">
    <property type="entry name" value="FtsX"/>
    <property type="match status" value="1"/>
</dbReference>
<evidence type="ECO:0000256" key="3">
    <source>
        <dbReference type="ARBA" id="ARBA00022692"/>
    </source>
</evidence>
<feature type="transmembrane region" description="Helical" evidence="6">
    <location>
        <begin position="353"/>
        <end position="375"/>
    </location>
</feature>
<evidence type="ECO:0000256" key="4">
    <source>
        <dbReference type="ARBA" id="ARBA00022989"/>
    </source>
</evidence>
<comment type="subcellular location">
    <subcellularLocation>
        <location evidence="1">Cell membrane</location>
        <topology evidence="1">Multi-pass membrane protein</topology>
    </subcellularLocation>
</comment>
<evidence type="ECO:0000313" key="9">
    <source>
        <dbReference type="EMBL" id="GAA5160830.1"/>
    </source>
</evidence>
<feature type="transmembrane region" description="Helical" evidence="6">
    <location>
        <begin position="254"/>
        <end position="284"/>
    </location>
</feature>
<proteinExistence type="predicted"/>
<name>A0ABP9QF34_9RHOO</name>
<comment type="caution">
    <text evidence="9">The sequence shown here is derived from an EMBL/GenBank/DDBJ whole genome shotgun (WGS) entry which is preliminary data.</text>
</comment>
<dbReference type="EMBL" id="BAABLD010000005">
    <property type="protein sequence ID" value="GAA5160830.1"/>
    <property type="molecule type" value="Genomic_DNA"/>
</dbReference>
<dbReference type="Pfam" id="PF12704">
    <property type="entry name" value="MacB_PCD"/>
    <property type="match status" value="1"/>
</dbReference>
<dbReference type="InterPro" id="IPR025857">
    <property type="entry name" value="MacB_PCD"/>
</dbReference>
<feature type="transmembrane region" description="Helical" evidence="6">
    <location>
        <begin position="21"/>
        <end position="43"/>
    </location>
</feature>
<protein>
    <submittedName>
        <fullName evidence="9">ABC transporter permease</fullName>
    </submittedName>
</protein>
<organism evidence="9 10">
    <name type="scientific">Viridibacterium curvum</name>
    <dbReference type="NCBI Taxonomy" id="1101404"/>
    <lineage>
        <taxon>Bacteria</taxon>
        <taxon>Pseudomonadati</taxon>
        <taxon>Pseudomonadota</taxon>
        <taxon>Betaproteobacteria</taxon>
        <taxon>Rhodocyclales</taxon>
        <taxon>Rhodocyclaceae</taxon>
        <taxon>Viridibacterium</taxon>
    </lineage>
</organism>
<keyword evidence="5 6" id="KW-0472">Membrane</keyword>
<keyword evidence="4 6" id="KW-1133">Transmembrane helix</keyword>
<keyword evidence="2" id="KW-1003">Cell membrane</keyword>
<gene>
    <name evidence="9" type="ORF">GCM10025770_09100</name>
</gene>
<evidence type="ECO:0000259" key="8">
    <source>
        <dbReference type="Pfam" id="PF12704"/>
    </source>
</evidence>
<dbReference type="RefSeq" id="WP_345531680.1">
    <property type="nucleotide sequence ID" value="NZ_BAABLD010000005.1"/>
</dbReference>
<dbReference type="InterPro" id="IPR050250">
    <property type="entry name" value="Macrolide_Exporter_MacB"/>
</dbReference>
<accession>A0ABP9QF34</accession>
<feature type="domain" description="MacB-like periplasmic core" evidence="8">
    <location>
        <begin position="23"/>
        <end position="231"/>
    </location>
</feature>
<evidence type="ECO:0000256" key="6">
    <source>
        <dbReference type="SAM" id="Phobius"/>
    </source>
</evidence>
<feature type="transmembrane region" description="Helical" evidence="6">
    <location>
        <begin position="305"/>
        <end position="333"/>
    </location>
</feature>
<keyword evidence="3 6" id="KW-0812">Transmembrane</keyword>
<dbReference type="PANTHER" id="PTHR30572:SF15">
    <property type="entry name" value="ABC TRANSPORTER PERMEASE"/>
    <property type="match status" value="1"/>
</dbReference>
<feature type="domain" description="ABC3 transporter permease C-terminal" evidence="7">
    <location>
        <begin position="264"/>
        <end position="385"/>
    </location>
</feature>
<sequence>MKITTRIPLNYIWRNLLTRRLTTVLTAGGMALVVFVFTAVQMLEAGLKATLVQTGQPDNVIIIRAASETEVQSSLDTAQSHILETLPHIARGPGGVSMLSKESLVLISLIKKDTGGPSNVTIRGTRALGLSLRPQVQLIEGRMFRPGSNEIIVGRSIANGFEGVGLGQTLNFARRDWQVVGVFDAGKTAFNSEVWGDAEQMQQAFRRTLYSSVIAQLDSAAAFDTVKQAIADDPRLTVEVKREQQFYADQSKMLAAFISILGTVLSVIFSIGAVIGAMITMYGAVASRTAEIGTLRAIGFSRLNILIAFLGESLLLSLLGGLVGLAAASFMQLVSISTMNWQTFAELAFAFRLTPGIAVGSILFALAMGFFGGVLPAWRAARLNIVEAVRSA</sequence>
<dbReference type="InterPro" id="IPR003838">
    <property type="entry name" value="ABC3_permease_C"/>
</dbReference>